<dbReference type="Proteomes" id="UP000504752">
    <property type="component" value="Chromosome"/>
</dbReference>
<dbReference type="EC" id="3.2.1.26" evidence="2"/>
<dbReference type="GO" id="GO:0005975">
    <property type="term" value="P:carbohydrate metabolic process"/>
    <property type="evidence" value="ECO:0007669"/>
    <property type="project" value="InterPro"/>
</dbReference>
<keyword evidence="7" id="KW-1185">Reference proteome</keyword>
<evidence type="ECO:0000313" key="7">
    <source>
        <dbReference type="Proteomes" id="UP000504752"/>
    </source>
</evidence>
<organism evidence="6 7">
    <name type="scientific">Actinomyces marmotae</name>
    <dbReference type="NCBI Taxonomy" id="2737173"/>
    <lineage>
        <taxon>Bacteria</taxon>
        <taxon>Bacillati</taxon>
        <taxon>Actinomycetota</taxon>
        <taxon>Actinomycetes</taxon>
        <taxon>Actinomycetales</taxon>
        <taxon>Actinomycetaceae</taxon>
        <taxon>Actinomyces</taxon>
    </lineage>
</organism>
<evidence type="ECO:0000313" key="6">
    <source>
        <dbReference type="EMBL" id="QKD80036.1"/>
    </source>
</evidence>
<dbReference type="InterPro" id="IPR023296">
    <property type="entry name" value="Glyco_hydro_beta-prop_sf"/>
</dbReference>
<evidence type="ECO:0000256" key="1">
    <source>
        <dbReference type="ARBA" id="ARBA00009902"/>
    </source>
</evidence>
<reference evidence="6 7" key="1">
    <citation type="submission" date="2020-05" db="EMBL/GenBank/DDBJ databases">
        <title>Actinomyces sp. zg-325.</title>
        <authorList>
            <person name="Yang C."/>
        </authorList>
    </citation>
    <scope>NUCLEOTIDE SEQUENCE [LARGE SCALE GENOMIC DNA]</scope>
    <source>
        <strain evidence="7">zg-325</strain>
    </source>
</reference>
<dbReference type="CDD" id="cd08996">
    <property type="entry name" value="GH32_FFase"/>
    <property type="match status" value="1"/>
</dbReference>
<dbReference type="PANTHER" id="PTHR43101">
    <property type="entry name" value="BETA-FRUCTOSIDASE"/>
    <property type="match status" value="1"/>
</dbReference>
<dbReference type="AlphaFoldDB" id="A0A6M8B7I4"/>
<feature type="domain" description="Glycosyl hydrolase family 32 N-terminal" evidence="5">
    <location>
        <begin position="9"/>
        <end position="297"/>
    </location>
</feature>
<proteinExistence type="inferred from homology"/>
<dbReference type="GO" id="GO:0004564">
    <property type="term" value="F:beta-fructofuranosidase activity"/>
    <property type="evidence" value="ECO:0007669"/>
    <property type="project" value="UniProtKB-EC"/>
</dbReference>
<keyword evidence="3 6" id="KW-0378">Hydrolase</keyword>
<dbReference type="PROSITE" id="PS00609">
    <property type="entry name" value="GLYCOSYL_HYDROL_F32"/>
    <property type="match status" value="1"/>
</dbReference>
<evidence type="ECO:0000256" key="2">
    <source>
        <dbReference type="ARBA" id="ARBA00012758"/>
    </source>
</evidence>
<keyword evidence="4" id="KW-0326">Glycosidase</keyword>
<dbReference type="KEGG" id="amam:HPC72_07215"/>
<evidence type="ECO:0000256" key="4">
    <source>
        <dbReference type="ARBA" id="ARBA00023295"/>
    </source>
</evidence>
<dbReference type="InterPro" id="IPR001362">
    <property type="entry name" value="Glyco_hydro_32"/>
</dbReference>
<evidence type="ECO:0000256" key="3">
    <source>
        <dbReference type="ARBA" id="ARBA00022801"/>
    </source>
</evidence>
<dbReference type="PANTHER" id="PTHR43101:SF1">
    <property type="entry name" value="BETA-FRUCTOSIDASE"/>
    <property type="match status" value="1"/>
</dbReference>
<dbReference type="InterPro" id="IPR013148">
    <property type="entry name" value="Glyco_hydro_32_N"/>
</dbReference>
<dbReference type="EMBL" id="CP053642">
    <property type="protein sequence ID" value="QKD80036.1"/>
    <property type="molecule type" value="Genomic_DNA"/>
</dbReference>
<sequence>MAAPTTSYHLRPARGWLNDPNGITRVDGVWHVFYQHNPLAPAHGHISWGHATSRDLAHWEDEPIAFSPTPGGPDSFGCWSGVFVPGHDRPAVAYSGVVDSSAVSTICLRWGSPDLRDWGPPVVVGRTPSSDGIVIMRDPYVLEHQGRRLAVLGAGLADGGPAIALFDRERETDWRYIGLLVDDDPLLRRIGSADIWECPQLFPLGGRWVLIVSLNYQGRLCEVVAAIGDLVERDGRLRFIAESAHILDDGADLYAPQVALTDADPLLLGWVRQPDQDPAVRDHSGCLSLPRRLSLAGGEVRSRIDPGAATALIGDASALPAGRTVLADRRWAIDVLGDGARLSHPARGVVDLSPGDQVWVDGAVLELYRHSGIPATWRHDEPWELRCATDGTARAQAIIPRVP</sequence>
<evidence type="ECO:0000259" key="5">
    <source>
        <dbReference type="Pfam" id="PF00251"/>
    </source>
</evidence>
<dbReference type="InterPro" id="IPR018053">
    <property type="entry name" value="Glyco_hydro_32_AS"/>
</dbReference>
<dbReference type="Pfam" id="PF00251">
    <property type="entry name" value="Glyco_hydro_32N"/>
    <property type="match status" value="1"/>
</dbReference>
<dbReference type="SMART" id="SM00640">
    <property type="entry name" value="Glyco_32"/>
    <property type="match status" value="1"/>
</dbReference>
<name>A0A6M8B7I4_9ACTO</name>
<accession>A0A6M8B7I4</accession>
<comment type="similarity">
    <text evidence="1">Belongs to the glycosyl hydrolase 32 family.</text>
</comment>
<dbReference type="InterPro" id="IPR051214">
    <property type="entry name" value="GH32_Enzymes"/>
</dbReference>
<gene>
    <name evidence="6" type="ORF">HPC72_07215</name>
</gene>
<dbReference type="RefSeq" id="WP_159524476.1">
    <property type="nucleotide sequence ID" value="NZ_CP053642.1"/>
</dbReference>
<protein>
    <recommendedName>
        <fullName evidence="2">beta-fructofuranosidase</fullName>
        <ecNumber evidence="2">3.2.1.26</ecNumber>
    </recommendedName>
</protein>
<dbReference type="Gene3D" id="2.115.10.20">
    <property type="entry name" value="Glycosyl hydrolase domain, family 43"/>
    <property type="match status" value="1"/>
</dbReference>
<dbReference type="SUPFAM" id="SSF75005">
    <property type="entry name" value="Arabinanase/levansucrase/invertase"/>
    <property type="match status" value="1"/>
</dbReference>